<evidence type="ECO:0000256" key="5">
    <source>
        <dbReference type="ARBA" id="ARBA00038359"/>
    </source>
</evidence>
<evidence type="ECO:0000256" key="6">
    <source>
        <dbReference type="SAM" id="Phobius"/>
    </source>
</evidence>
<keyword evidence="3 6" id="KW-1133">Transmembrane helix</keyword>
<dbReference type="PANTHER" id="PTHR33048">
    <property type="entry name" value="PTH11-LIKE INTEGRAL MEMBRANE PROTEIN (AFU_ORTHOLOGUE AFUA_5G11245)"/>
    <property type="match status" value="1"/>
</dbReference>
<feature type="transmembrane region" description="Helical" evidence="6">
    <location>
        <begin position="205"/>
        <end position="225"/>
    </location>
</feature>
<dbReference type="InterPro" id="IPR049326">
    <property type="entry name" value="Rhodopsin_dom_fungi"/>
</dbReference>
<dbReference type="InterPro" id="IPR052337">
    <property type="entry name" value="SAT4-like"/>
</dbReference>
<keyword evidence="9" id="KW-1185">Reference proteome</keyword>
<dbReference type="GO" id="GO:0016020">
    <property type="term" value="C:membrane"/>
    <property type="evidence" value="ECO:0007669"/>
    <property type="project" value="UniProtKB-SubCell"/>
</dbReference>
<comment type="subcellular location">
    <subcellularLocation>
        <location evidence="1">Membrane</location>
        <topology evidence="1">Multi-pass membrane protein</topology>
    </subcellularLocation>
</comment>
<evidence type="ECO:0000256" key="2">
    <source>
        <dbReference type="ARBA" id="ARBA00022692"/>
    </source>
</evidence>
<sequence>MDPNPDGTLQSHSGMIRDLNIALMVITTAIFAARLQVRAFMTKALGIDDLIAFIAFSLAMALSAMELVLVKYGAGTPMGELSDDQIVSFFSLIFFMACGMVRLSILVFLPRLSKDRLFTRYVWATGVVIVTITLTSFFFFLGECKPIGDLFDAGKPDRKCISKDIEAHMMWAHSIISICTDAALFSLPIWVIYSKMTFGSKAVKVILVFCVGLFAIITGVVRFGFIVTTDFATNTFVPNPPASQIKADTSSPSTYKMARVSPWTVLEVHVGLWCGCFPALQPFLRLVSYKLGLRSRLDSTNKKSSRTGTTAVSRAREWPAASGYVMQGSAIDKDSDGASARVIVTAGDSTTDIMEMDDINKGIRMQTDVQVRIEEGVQVKDVKTTWHAV</sequence>
<feature type="domain" description="Rhodopsin" evidence="7">
    <location>
        <begin position="33"/>
        <end position="285"/>
    </location>
</feature>
<feature type="transmembrane region" description="Helical" evidence="6">
    <location>
        <begin position="20"/>
        <end position="37"/>
    </location>
</feature>
<name>A0A0P7AL36_9HYPO</name>
<evidence type="ECO:0000256" key="1">
    <source>
        <dbReference type="ARBA" id="ARBA00004141"/>
    </source>
</evidence>
<comment type="caution">
    <text evidence="8">The sequence shown here is derived from an EMBL/GenBank/DDBJ whole genome shotgun (WGS) entry which is preliminary data.</text>
</comment>
<gene>
    <name evidence="8" type="ORF">AK830_g11913</name>
</gene>
<accession>A0A0P7AL36</accession>
<evidence type="ECO:0000259" key="7">
    <source>
        <dbReference type="Pfam" id="PF20684"/>
    </source>
</evidence>
<comment type="similarity">
    <text evidence="5">Belongs to the SAT4 family.</text>
</comment>
<organism evidence="8 9">
    <name type="scientific">Neonectria ditissima</name>
    <dbReference type="NCBI Taxonomy" id="78410"/>
    <lineage>
        <taxon>Eukaryota</taxon>
        <taxon>Fungi</taxon>
        <taxon>Dikarya</taxon>
        <taxon>Ascomycota</taxon>
        <taxon>Pezizomycotina</taxon>
        <taxon>Sordariomycetes</taxon>
        <taxon>Hypocreomycetidae</taxon>
        <taxon>Hypocreales</taxon>
        <taxon>Nectriaceae</taxon>
        <taxon>Neonectria</taxon>
    </lineage>
</organism>
<protein>
    <recommendedName>
        <fullName evidence="7">Rhodopsin domain-containing protein</fullName>
    </recommendedName>
</protein>
<dbReference type="EMBL" id="LKCW01000314">
    <property type="protein sequence ID" value="KPM34656.1"/>
    <property type="molecule type" value="Genomic_DNA"/>
</dbReference>
<dbReference type="Proteomes" id="UP000050424">
    <property type="component" value="Unassembled WGS sequence"/>
</dbReference>
<keyword evidence="4 6" id="KW-0472">Membrane</keyword>
<feature type="transmembrane region" description="Helical" evidence="6">
    <location>
        <begin position="49"/>
        <end position="74"/>
    </location>
</feature>
<feature type="transmembrane region" description="Helical" evidence="6">
    <location>
        <begin position="121"/>
        <end position="141"/>
    </location>
</feature>
<evidence type="ECO:0000256" key="3">
    <source>
        <dbReference type="ARBA" id="ARBA00022989"/>
    </source>
</evidence>
<dbReference type="Pfam" id="PF20684">
    <property type="entry name" value="Fung_rhodopsin"/>
    <property type="match status" value="1"/>
</dbReference>
<evidence type="ECO:0000313" key="8">
    <source>
        <dbReference type="EMBL" id="KPM34656.1"/>
    </source>
</evidence>
<evidence type="ECO:0000256" key="4">
    <source>
        <dbReference type="ARBA" id="ARBA00023136"/>
    </source>
</evidence>
<proteinExistence type="inferred from homology"/>
<feature type="transmembrane region" description="Helical" evidence="6">
    <location>
        <begin position="86"/>
        <end position="109"/>
    </location>
</feature>
<feature type="transmembrane region" description="Helical" evidence="6">
    <location>
        <begin position="171"/>
        <end position="193"/>
    </location>
</feature>
<keyword evidence="2 6" id="KW-0812">Transmembrane</keyword>
<dbReference type="PANTHER" id="PTHR33048:SF47">
    <property type="entry name" value="INTEGRAL MEMBRANE PROTEIN-RELATED"/>
    <property type="match status" value="1"/>
</dbReference>
<dbReference type="OrthoDB" id="5413793at2759"/>
<dbReference type="STRING" id="78410.A0A0P7AL36"/>
<dbReference type="AlphaFoldDB" id="A0A0P7AL36"/>
<reference evidence="8 9" key="1">
    <citation type="submission" date="2015-09" db="EMBL/GenBank/DDBJ databases">
        <title>Draft genome of a European isolate of the apple canker pathogen Neonectria ditissima.</title>
        <authorList>
            <person name="Gomez-Cortecero A."/>
            <person name="Harrison R.J."/>
            <person name="Armitage A.D."/>
        </authorList>
    </citation>
    <scope>NUCLEOTIDE SEQUENCE [LARGE SCALE GENOMIC DNA]</scope>
    <source>
        <strain evidence="8 9">R09/05</strain>
    </source>
</reference>
<evidence type="ECO:0000313" key="9">
    <source>
        <dbReference type="Proteomes" id="UP000050424"/>
    </source>
</evidence>